<dbReference type="InterPro" id="IPR004101">
    <property type="entry name" value="Mur_ligase_C"/>
</dbReference>
<feature type="compositionally biased region" description="Low complexity" evidence="11">
    <location>
        <begin position="7"/>
        <end position="23"/>
    </location>
</feature>
<evidence type="ECO:0000256" key="6">
    <source>
        <dbReference type="ARBA" id="ARBA00022741"/>
    </source>
</evidence>
<dbReference type="EC" id="6.3.2.9" evidence="9 10"/>
<evidence type="ECO:0000256" key="1">
    <source>
        <dbReference type="ARBA" id="ARBA00004496"/>
    </source>
</evidence>
<evidence type="ECO:0000256" key="5">
    <source>
        <dbReference type="ARBA" id="ARBA00022618"/>
    </source>
</evidence>
<protein>
    <recommendedName>
        <fullName evidence="9 10">UDP-N-acetylmuramoylalanine--D-glutamate ligase</fullName>
        <ecNumber evidence="9 10">6.3.2.9</ecNumber>
    </recommendedName>
    <alternativeName>
        <fullName evidence="9">D-glutamic acid-adding enzyme</fullName>
    </alternativeName>
    <alternativeName>
        <fullName evidence="9">UDP-N-acetylmuramoyl-L-alanyl-D-glutamate synthetase</fullName>
    </alternativeName>
</protein>
<dbReference type="Gene3D" id="3.40.1190.10">
    <property type="entry name" value="Mur-like, catalytic domain"/>
    <property type="match status" value="1"/>
</dbReference>
<keyword evidence="9 10" id="KW-0133">Cell shape</keyword>
<comment type="pathway">
    <text evidence="2 9 10">Cell wall biogenesis; peptidoglycan biosynthesis.</text>
</comment>
<dbReference type="EMBL" id="JAFMPK010000016">
    <property type="protein sequence ID" value="MBO0607707.1"/>
    <property type="molecule type" value="Genomic_DNA"/>
</dbReference>
<evidence type="ECO:0000259" key="12">
    <source>
        <dbReference type="Pfam" id="PF02875"/>
    </source>
</evidence>
<evidence type="ECO:0000256" key="4">
    <source>
        <dbReference type="ARBA" id="ARBA00022598"/>
    </source>
</evidence>
<keyword evidence="7 9" id="KW-0067">ATP-binding</keyword>
<feature type="domain" description="Mur ligase central" evidence="13">
    <location>
        <begin position="183"/>
        <end position="377"/>
    </location>
</feature>
<keyword evidence="9 10" id="KW-0961">Cell wall biogenesis/degradation</keyword>
<gene>
    <name evidence="9" type="primary">murD</name>
    <name evidence="14" type="ORF">J0911_01530</name>
</gene>
<accession>A0ABS3I3Y6</accession>
<evidence type="ECO:0000256" key="8">
    <source>
        <dbReference type="ARBA" id="ARBA00023306"/>
    </source>
</evidence>
<dbReference type="SUPFAM" id="SSF51984">
    <property type="entry name" value="MurCD N-terminal domain"/>
    <property type="match status" value="1"/>
</dbReference>
<name>A0ABS3I3Y6_9MICO</name>
<evidence type="ECO:0000259" key="13">
    <source>
        <dbReference type="Pfam" id="PF08245"/>
    </source>
</evidence>
<keyword evidence="6 9" id="KW-0547">Nucleotide-binding</keyword>
<dbReference type="GO" id="GO:0008764">
    <property type="term" value="F:UDP-N-acetylmuramoylalanine-D-glutamate ligase activity"/>
    <property type="evidence" value="ECO:0007669"/>
    <property type="project" value="UniProtKB-EC"/>
</dbReference>
<evidence type="ECO:0000313" key="15">
    <source>
        <dbReference type="Proteomes" id="UP000664617"/>
    </source>
</evidence>
<evidence type="ECO:0000256" key="7">
    <source>
        <dbReference type="ARBA" id="ARBA00022840"/>
    </source>
</evidence>
<dbReference type="InterPro" id="IPR005762">
    <property type="entry name" value="MurD"/>
</dbReference>
<feature type="binding site" evidence="9">
    <location>
        <begin position="185"/>
        <end position="191"/>
    </location>
    <ligand>
        <name>ATP</name>
        <dbReference type="ChEBI" id="CHEBI:30616"/>
    </ligand>
</feature>
<evidence type="ECO:0000256" key="2">
    <source>
        <dbReference type="ARBA" id="ARBA00004752"/>
    </source>
</evidence>
<evidence type="ECO:0000256" key="9">
    <source>
        <dbReference type="HAMAP-Rule" id="MF_00639"/>
    </source>
</evidence>
<feature type="region of interest" description="Disordered" evidence="11">
    <location>
        <begin position="1"/>
        <end position="28"/>
    </location>
</feature>
<comment type="catalytic activity">
    <reaction evidence="9 10">
        <text>UDP-N-acetyl-alpha-D-muramoyl-L-alanine + D-glutamate + ATP = UDP-N-acetyl-alpha-D-muramoyl-L-alanyl-D-glutamate + ADP + phosphate + H(+)</text>
        <dbReference type="Rhea" id="RHEA:16429"/>
        <dbReference type="ChEBI" id="CHEBI:15378"/>
        <dbReference type="ChEBI" id="CHEBI:29986"/>
        <dbReference type="ChEBI" id="CHEBI:30616"/>
        <dbReference type="ChEBI" id="CHEBI:43474"/>
        <dbReference type="ChEBI" id="CHEBI:83898"/>
        <dbReference type="ChEBI" id="CHEBI:83900"/>
        <dbReference type="ChEBI" id="CHEBI:456216"/>
        <dbReference type="EC" id="6.3.2.9"/>
    </reaction>
</comment>
<evidence type="ECO:0000256" key="10">
    <source>
        <dbReference type="RuleBase" id="RU003664"/>
    </source>
</evidence>
<keyword evidence="3 9" id="KW-0963">Cytoplasm</keyword>
<keyword evidence="5 9" id="KW-0132">Cell division</keyword>
<dbReference type="Pfam" id="PF02875">
    <property type="entry name" value="Mur_ligase_C"/>
    <property type="match status" value="1"/>
</dbReference>
<feature type="region of interest" description="Disordered" evidence="11">
    <location>
        <begin position="73"/>
        <end position="108"/>
    </location>
</feature>
<comment type="function">
    <text evidence="9 10">Cell wall formation. Catalyzes the addition of glutamate to the nucleotide precursor UDP-N-acetylmuramoyl-L-alanine (UMA).</text>
</comment>
<comment type="similarity">
    <text evidence="9">Belongs to the MurCDEF family.</text>
</comment>
<dbReference type="Gene3D" id="3.40.50.720">
    <property type="entry name" value="NAD(P)-binding Rossmann-like Domain"/>
    <property type="match status" value="1"/>
</dbReference>
<feature type="domain" description="Mur ligase C-terminal" evidence="12">
    <location>
        <begin position="400"/>
        <end position="522"/>
    </location>
</feature>
<dbReference type="InterPro" id="IPR036565">
    <property type="entry name" value="Mur-like_cat_sf"/>
</dbReference>
<sequence>MGGVVTPEPVSSEAGGPSPSGAGRPVVEPDVPLARARVVVAGYGVTGRAVAAVLRGRAASVVTVDARSDDADVRLPAPAATGPAAPSATTPPSAVQAPSPGTTARSQPGEVVAQLVAGADLVVASPGWPPSSPLLVAARAAGVPVWSEIELAWRLRVDRAPSGRSPAAGRGDARLGPAPWLAVTGTNGKTTTVEMLDSILRAAGLRSAAVGNVGRPLIEAALDPALDVLAVELSSFQLHHTHTMAAEAAAVLNIAPDHLDWHGSLDAYAAAKGRVYERVQVACVYNRADPRTEELVRAADVAEGARAVGFAAGAPGPGDVGLVEDVLVDRAFHLPAGDPARHGSAAELGTLADLEHLAGGGVPPAHVVANALAAAALARAHGVPATAVRDGLRAFTPGDHRIQPVARIGDVAYVNDSKATNAHAAAASLAGFPHGTVVWVAGGLAKGADFDELVATRADRLRAAVVIGADAEPLSGALERHASEIPVVRIDPGDTGTVMRRAVAAARGLARAGDTVLLAPAGASMDQFASYAERGAAFAAAVRQEIERDDARGGADHGAGDRH</sequence>
<dbReference type="InterPro" id="IPR013221">
    <property type="entry name" value="Mur_ligase_cen"/>
</dbReference>
<dbReference type="SUPFAM" id="SSF53244">
    <property type="entry name" value="MurD-like peptide ligases, peptide-binding domain"/>
    <property type="match status" value="1"/>
</dbReference>
<dbReference type="Gene3D" id="3.90.190.20">
    <property type="entry name" value="Mur ligase, C-terminal domain"/>
    <property type="match status" value="1"/>
</dbReference>
<feature type="compositionally biased region" description="Low complexity" evidence="11">
    <location>
        <begin position="76"/>
        <end position="100"/>
    </location>
</feature>
<dbReference type="PROSITE" id="PS01011">
    <property type="entry name" value="FOLYLPOLYGLU_SYNT_1"/>
    <property type="match status" value="1"/>
</dbReference>
<evidence type="ECO:0000256" key="3">
    <source>
        <dbReference type="ARBA" id="ARBA00022490"/>
    </source>
</evidence>
<comment type="caution">
    <text evidence="14">The sequence shown here is derived from an EMBL/GenBank/DDBJ whole genome shotgun (WGS) entry which is preliminary data.</text>
</comment>
<proteinExistence type="inferred from homology"/>
<dbReference type="HAMAP" id="MF_00639">
    <property type="entry name" value="MurD"/>
    <property type="match status" value="1"/>
</dbReference>
<keyword evidence="8 9" id="KW-0131">Cell cycle</keyword>
<organism evidence="14 15">
    <name type="scientific">Myceligenerans salitolerans</name>
    <dbReference type="NCBI Taxonomy" id="1230528"/>
    <lineage>
        <taxon>Bacteria</taxon>
        <taxon>Bacillati</taxon>
        <taxon>Actinomycetota</taxon>
        <taxon>Actinomycetes</taxon>
        <taxon>Micrococcales</taxon>
        <taxon>Promicromonosporaceae</taxon>
        <taxon>Myceligenerans</taxon>
    </lineage>
</organism>
<keyword evidence="15" id="KW-1185">Reference proteome</keyword>
<comment type="subcellular location">
    <subcellularLocation>
        <location evidence="1 9 10">Cytoplasm</location>
    </subcellularLocation>
</comment>
<dbReference type="PANTHER" id="PTHR43692:SF1">
    <property type="entry name" value="UDP-N-ACETYLMURAMOYLALANINE--D-GLUTAMATE LIGASE"/>
    <property type="match status" value="1"/>
</dbReference>
<dbReference type="SUPFAM" id="SSF53623">
    <property type="entry name" value="MurD-like peptide ligases, catalytic domain"/>
    <property type="match status" value="1"/>
</dbReference>
<evidence type="ECO:0000313" key="14">
    <source>
        <dbReference type="EMBL" id="MBO0607707.1"/>
    </source>
</evidence>
<reference evidence="15" key="1">
    <citation type="submission" date="2023-07" db="EMBL/GenBank/DDBJ databases">
        <title>Myceligenerans salitolerans sp. nov., a halotolerant actinomycete isolated from a salt lake in Xinjiang, China.</title>
        <authorList>
            <person name="Guan T."/>
        </authorList>
    </citation>
    <scope>NUCLEOTIDE SEQUENCE [LARGE SCALE GENOMIC DNA]</scope>
    <source>
        <strain evidence="15">XHU 5031</strain>
    </source>
</reference>
<evidence type="ECO:0000256" key="11">
    <source>
        <dbReference type="SAM" id="MobiDB-lite"/>
    </source>
</evidence>
<dbReference type="Proteomes" id="UP000664617">
    <property type="component" value="Unassembled WGS sequence"/>
</dbReference>
<dbReference type="InterPro" id="IPR018109">
    <property type="entry name" value="Folylpolyglutamate_synth_CS"/>
</dbReference>
<dbReference type="InterPro" id="IPR036615">
    <property type="entry name" value="Mur_ligase_C_dom_sf"/>
</dbReference>
<dbReference type="NCBIfam" id="TIGR01087">
    <property type="entry name" value="murD"/>
    <property type="match status" value="1"/>
</dbReference>
<dbReference type="Pfam" id="PF08245">
    <property type="entry name" value="Mur_ligase_M"/>
    <property type="match status" value="1"/>
</dbReference>
<keyword evidence="4 9" id="KW-0436">Ligase</keyword>
<keyword evidence="9 10" id="KW-0573">Peptidoglycan synthesis</keyword>
<dbReference type="PANTHER" id="PTHR43692">
    <property type="entry name" value="UDP-N-ACETYLMURAMOYLALANINE--D-GLUTAMATE LIGASE"/>
    <property type="match status" value="1"/>
</dbReference>